<proteinExistence type="predicted"/>
<dbReference type="GO" id="GO:0005096">
    <property type="term" value="F:GTPase activator activity"/>
    <property type="evidence" value="ECO:0007669"/>
    <property type="project" value="UniProtKB-KW"/>
</dbReference>
<evidence type="ECO:0000313" key="6">
    <source>
        <dbReference type="Proteomes" id="UP000812966"/>
    </source>
</evidence>
<evidence type="ECO:0000256" key="2">
    <source>
        <dbReference type="SAM" id="MobiDB-lite"/>
    </source>
</evidence>
<accession>A0A8K0JL13</accession>
<feature type="region of interest" description="Disordered" evidence="2">
    <location>
        <begin position="176"/>
        <end position="238"/>
    </location>
</feature>
<feature type="transmembrane region" description="Helical" evidence="3">
    <location>
        <begin position="326"/>
        <end position="348"/>
    </location>
</feature>
<keyword evidence="3" id="KW-0812">Transmembrane</keyword>
<dbReference type="PROSITE" id="PS50086">
    <property type="entry name" value="TBC_RABGAP"/>
    <property type="match status" value="1"/>
</dbReference>
<dbReference type="EMBL" id="JABELV010000059">
    <property type="protein sequence ID" value="KAG7544315.1"/>
    <property type="molecule type" value="Genomic_DNA"/>
</dbReference>
<keyword evidence="6" id="KW-1185">Reference proteome</keyword>
<dbReference type="AlphaFoldDB" id="A0A8K0JL13"/>
<dbReference type="SMART" id="SM00164">
    <property type="entry name" value="TBC"/>
    <property type="match status" value="1"/>
</dbReference>
<feature type="compositionally biased region" description="Acidic residues" evidence="2">
    <location>
        <begin position="494"/>
        <end position="505"/>
    </location>
</feature>
<feature type="domain" description="Rab-GAP TBC" evidence="4">
    <location>
        <begin position="37"/>
        <end position="334"/>
    </location>
</feature>
<dbReference type="GO" id="GO:0005789">
    <property type="term" value="C:endoplasmic reticulum membrane"/>
    <property type="evidence" value="ECO:0007669"/>
    <property type="project" value="TreeGrafter"/>
</dbReference>
<dbReference type="SUPFAM" id="SSF47923">
    <property type="entry name" value="Ypt/Rab-GAP domain of gyp1p"/>
    <property type="match status" value="2"/>
</dbReference>
<dbReference type="OrthoDB" id="206700at2759"/>
<sequence length="601" mass="68302">MDHDLDWRISRESALNLAIEQNDLVSLRKWSVEPGGFGTNELRQKVWPYLLHVNLSASTQKSSIDSDNKHDHKIDDDNNKHIQDPEKPNVKDSHDDISASNEPHKEERQVGLDTNRSFVHYPEKLTPSEKKRLQAELNELIMTVLRRHTGLSYFQGYHDIISVLYLSFFPYVPPCRQPRSSSSARGSPSTSRSQSRSQSRNRMQPHLVLEDVDSDAKVKPDPDRPVEKSATVERKTRNQDKPEWKQLVDCCEALSLLRIRDGMGKSLGPVVGYLRRVISTVPLSNGDKLINHRHVLCVSPTPYFALSWMLTLFSHDCDTFVPVQRIFDYLLCRNPAIVIYLGVALIVLKKDRLVALEDTLDEDPGVLHTNLSLLPPLIADDPDSSPDDGVGFEPHIAPKRRDSYLDPSEPNPLPPVILSELFRLTDSLWERFPLSHPEIRADEILGSKSVVFTYPDVTHSPGPNVMDGKAAAEWAKNGVDEDQVVVEPAPPYSDAEDEVQEEDESKPEPMKRKRKRQQSIRISRTALTFAVVTVAIGIAIYRGQKLPGQDSLATYVMFRIIRPWQRKLEMQRVWQNIRAAGDHETFGGRIVRTLTELIGWR</sequence>
<dbReference type="Proteomes" id="UP000812966">
    <property type="component" value="Unassembled WGS sequence"/>
</dbReference>
<protein>
    <recommendedName>
        <fullName evidence="4">Rab-GAP TBC domain-containing protein</fullName>
    </recommendedName>
</protein>
<keyword evidence="1" id="KW-0343">GTPase activation</keyword>
<dbReference type="PANTHER" id="PTHR20913">
    <property type="entry name" value="TBC1 DOMAIN FAMILY MEMBER 20/GTPASE"/>
    <property type="match status" value="1"/>
</dbReference>
<feature type="region of interest" description="Disordered" evidence="2">
    <location>
        <begin position="60"/>
        <end position="116"/>
    </location>
</feature>
<dbReference type="Pfam" id="PF00566">
    <property type="entry name" value="RabGAP-TBC"/>
    <property type="match status" value="1"/>
</dbReference>
<evidence type="ECO:0000259" key="4">
    <source>
        <dbReference type="PROSITE" id="PS50086"/>
    </source>
</evidence>
<gene>
    <name evidence="5" type="ORF">FFLO_03276</name>
</gene>
<name>A0A8K0JL13_9TREE</name>
<feature type="compositionally biased region" description="Basic and acidic residues" evidence="2">
    <location>
        <begin position="214"/>
        <end position="238"/>
    </location>
</feature>
<dbReference type="GO" id="GO:0006888">
    <property type="term" value="P:endoplasmic reticulum to Golgi vesicle-mediated transport"/>
    <property type="evidence" value="ECO:0007669"/>
    <property type="project" value="TreeGrafter"/>
</dbReference>
<evidence type="ECO:0000313" key="5">
    <source>
        <dbReference type="EMBL" id="KAG7544315.1"/>
    </source>
</evidence>
<dbReference type="InterPro" id="IPR000195">
    <property type="entry name" value="Rab-GAP-TBC_dom"/>
</dbReference>
<organism evidence="5 6">
    <name type="scientific">Filobasidium floriforme</name>
    <dbReference type="NCBI Taxonomy" id="5210"/>
    <lineage>
        <taxon>Eukaryota</taxon>
        <taxon>Fungi</taxon>
        <taxon>Dikarya</taxon>
        <taxon>Basidiomycota</taxon>
        <taxon>Agaricomycotina</taxon>
        <taxon>Tremellomycetes</taxon>
        <taxon>Filobasidiales</taxon>
        <taxon>Filobasidiaceae</taxon>
        <taxon>Filobasidium</taxon>
    </lineage>
</organism>
<dbReference type="InterPro" id="IPR035969">
    <property type="entry name" value="Rab-GAP_TBC_sf"/>
</dbReference>
<feature type="region of interest" description="Disordered" evidence="2">
    <location>
        <begin position="478"/>
        <end position="517"/>
    </location>
</feature>
<dbReference type="InterPro" id="IPR045913">
    <property type="entry name" value="TBC20/Gyp8-like"/>
</dbReference>
<evidence type="ECO:0000256" key="3">
    <source>
        <dbReference type="SAM" id="Phobius"/>
    </source>
</evidence>
<dbReference type="PANTHER" id="PTHR20913:SF7">
    <property type="entry name" value="RE60063P"/>
    <property type="match status" value="1"/>
</dbReference>
<feature type="compositionally biased region" description="Basic and acidic residues" evidence="2">
    <location>
        <begin position="64"/>
        <end position="110"/>
    </location>
</feature>
<dbReference type="Gene3D" id="1.10.472.80">
    <property type="entry name" value="Ypt/Rab-GAP domain of gyp1p, domain 3"/>
    <property type="match status" value="1"/>
</dbReference>
<evidence type="ECO:0000256" key="1">
    <source>
        <dbReference type="ARBA" id="ARBA00022468"/>
    </source>
</evidence>
<keyword evidence="3" id="KW-1133">Transmembrane helix</keyword>
<reference evidence="5" key="1">
    <citation type="submission" date="2020-04" db="EMBL/GenBank/DDBJ databases">
        <title>Analysis of mating type loci in Filobasidium floriforme.</title>
        <authorList>
            <person name="Nowrousian M."/>
        </authorList>
    </citation>
    <scope>NUCLEOTIDE SEQUENCE</scope>
    <source>
        <strain evidence="5">CBS 6242</strain>
    </source>
</reference>
<feature type="compositionally biased region" description="Low complexity" evidence="2">
    <location>
        <begin position="177"/>
        <end position="205"/>
    </location>
</feature>
<dbReference type="Gene3D" id="1.10.8.1310">
    <property type="match status" value="1"/>
</dbReference>
<comment type="caution">
    <text evidence="5">The sequence shown here is derived from an EMBL/GenBank/DDBJ whole genome shotgun (WGS) entry which is preliminary data.</text>
</comment>
<keyword evidence="3" id="KW-0472">Membrane</keyword>
<feature type="transmembrane region" description="Helical" evidence="3">
    <location>
        <begin position="522"/>
        <end position="541"/>
    </location>
</feature>